<organism evidence="8 9">
    <name type="scientific">Methanospirillum lacunae</name>
    <dbReference type="NCBI Taxonomy" id="668570"/>
    <lineage>
        <taxon>Archaea</taxon>
        <taxon>Methanobacteriati</taxon>
        <taxon>Methanobacteriota</taxon>
        <taxon>Stenosarchaea group</taxon>
        <taxon>Methanomicrobia</taxon>
        <taxon>Methanomicrobiales</taxon>
        <taxon>Methanospirillaceae</taxon>
        <taxon>Methanospirillum</taxon>
    </lineage>
</organism>
<dbReference type="GO" id="GO:0051539">
    <property type="term" value="F:4 iron, 4 sulfur cluster binding"/>
    <property type="evidence" value="ECO:0007669"/>
    <property type="project" value="UniProtKB-KW"/>
</dbReference>
<dbReference type="SUPFAM" id="SSF54292">
    <property type="entry name" value="2Fe-2S ferredoxin-like"/>
    <property type="match status" value="1"/>
</dbReference>
<gene>
    <name evidence="8" type="ORF">DK846_12600</name>
</gene>
<reference evidence="8 9" key="1">
    <citation type="submission" date="2018-05" db="EMBL/GenBank/DDBJ databases">
        <title>Draft genome of Methanospirillum lacunae Ki8-1.</title>
        <authorList>
            <person name="Dueholm M.S."/>
            <person name="Nielsen P.H."/>
            <person name="Bakmann L.F."/>
            <person name="Otzen D.E."/>
        </authorList>
    </citation>
    <scope>NUCLEOTIDE SEQUENCE [LARGE SCALE GENOMIC DNA]</scope>
    <source>
        <strain evidence="8 9">Ki8-1</strain>
    </source>
</reference>
<evidence type="ECO:0000259" key="6">
    <source>
        <dbReference type="PROSITE" id="PS51085"/>
    </source>
</evidence>
<keyword evidence="1" id="KW-0004">4Fe-4S</keyword>
<dbReference type="GO" id="GO:0042773">
    <property type="term" value="P:ATP synthesis coupled electron transport"/>
    <property type="evidence" value="ECO:0007669"/>
    <property type="project" value="InterPro"/>
</dbReference>
<feature type="domain" description="2Fe-2S ferredoxin-type" evidence="6">
    <location>
        <begin position="6"/>
        <end position="86"/>
    </location>
</feature>
<keyword evidence="3" id="KW-0677">Repeat</keyword>
<dbReference type="InterPro" id="IPR036010">
    <property type="entry name" value="2Fe-2S_ferredoxin-like_sf"/>
</dbReference>
<dbReference type="CDD" id="cd00207">
    <property type="entry name" value="fer2"/>
    <property type="match status" value="1"/>
</dbReference>
<evidence type="ECO:0000313" key="9">
    <source>
        <dbReference type="Proteomes" id="UP000245657"/>
    </source>
</evidence>
<keyword evidence="2" id="KW-0479">Metal-binding</keyword>
<evidence type="ECO:0000256" key="5">
    <source>
        <dbReference type="ARBA" id="ARBA00023014"/>
    </source>
</evidence>
<dbReference type="PROSITE" id="PS51379">
    <property type="entry name" value="4FE4S_FER_2"/>
    <property type="match status" value="2"/>
</dbReference>
<dbReference type="AlphaFoldDB" id="A0A2V2MWB2"/>
<dbReference type="GO" id="GO:0008137">
    <property type="term" value="F:NADH dehydrogenase (ubiquinone) activity"/>
    <property type="evidence" value="ECO:0007669"/>
    <property type="project" value="InterPro"/>
</dbReference>
<keyword evidence="5" id="KW-0411">Iron-sulfur</keyword>
<sequence length="272" mass="30007">MTEGPKMVTVTINKSQYRAEEGETMLSVAMRNGIDIPHLCYEESLDPYGACRLCMVDHVTCGKRTMMTACTMRAKEGLEIMTDTPEIVKYRSTLFELYLSQAPKSDVIKKMAARYGVTKTRFLKKIVHDDPLGGKCILCGLCVRVCDEIMGGSAIGFINRGPSTVVNTPFFDENPACLGCGTCAKVCPTHAIEIEDQGDTRVMKSWSGTRIKLQECPDCGQYFVPKAMLEEIQSIPDPGIIDELKTLCPACRAKEIAKSVFKSTFQGSVYHG</sequence>
<feature type="domain" description="4Fe-4S ferredoxin-type" evidence="7">
    <location>
        <begin position="167"/>
        <end position="197"/>
    </location>
</feature>
<dbReference type="GO" id="GO:0046872">
    <property type="term" value="F:metal ion binding"/>
    <property type="evidence" value="ECO:0007669"/>
    <property type="project" value="UniProtKB-KW"/>
</dbReference>
<proteinExistence type="predicted"/>
<dbReference type="PROSITE" id="PS00641">
    <property type="entry name" value="COMPLEX1_75K_1"/>
    <property type="match status" value="1"/>
</dbReference>
<dbReference type="Pfam" id="PF13510">
    <property type="entry name" value="Fer2_4"/>
    <property type="match status" value="1"/>
</dbReference>
<dbReference type="PANTHER" id="PTHR24960">
    <property type="entry name" value="PHOTOSYSTEM I IRON-SULFUR CENTER-RELATED"/>
    <property type="match status" value="1"/>
</dbReference>
<dbReference type="Gene3D" id="3.30.70.3270">
    <property type="match status" value="1"/>
</dbReference>
<dbReference type="GeneID" id="97550153"/>
<dbReference type="PROSITE" id="PS51085">
    <property type="entry name" value="2FE2S_FER_2"/>
    <property type="match status" value="1"/>
</dbReference>
<evidence type="ECO:0000256" key="1">
    <source>
        <dbReference type="ARBA" id="ARBA00022485"/>
    </source>
</evidence>
<dbReference type="EMBL" id="QGMY01000008">
    <property type="protein sequence ID" value="PWR71679.1"/>
    <property type="molecule type" value="Genomic_DNA"/>
</dbReference>
<keyword evidence="9" id="KW-1185">Reference proteome</keyword>
<keyword evidence="4" id="KW-0408">Iron</keyword>
<dbReference type="PROSITE" id="PS00198">
    <property type="entry name" value="4FE4S_FER_1"/>
    <property type="match status" value="1"/>
</dbReference>
<dbReference type="Gene3D" id="3.10.20.740">
    <property type="match status" value="1"/>
</dbReference>
<dbReference type="InterPro" id="IPR001041">
    <property type="entry name" value="2Fe-2S_ferredoxin-type"/>
</dbReference>
<dbReference type="Proteomes" id="UP000245657">
    <property type="component" value="Unassembled WGS sequence"/>
</dbReference>
<dbReference type="OrthoDB" id="23478at2157"/>
<evidence type="ECO:0000256" key="4">
    <source>
        <dbReference type="ARBA" id="ARBA00023004"/>
    </source>
</evidence>
<evidence type="ECO:0000313" key="8">
    <source>
        <dbReference type="EMBL" id="PWR71679.1"/>
    </source>
</evidence>
<dbReference type="InterPro" id="IPR000283">
    <property type="entry name" value="NADH_UbQ_OxRdtase_75kDa_su_CS"/>
</dbReference>
<dbReference type="RefSeq" id="WP_109969298.1">
    <property type="nucleotide sequence ID" value="NZ_CP176093.1"/>
</dbReference>
<dbReference type="FunFam" id="3.30.70.20:FF:000035">
    <property type="entry name" value="Iron hydrogenase 1"/>
    <property type="match status" value="1"/>
</dbReference>
<evidence type="ECO:0000256" key="3">
    <source>
        <dbReference type="ARBA" id="ARBA00022737"/>
    </source>
</evidence>
<protein>
    <submittedName>
        <fullName evidence="8">Ferredoxin</fullName>
    </submittedName>
</protein>
<dbReference type="InterPro" id="IPR017896">
    <property type="entry name" value="4Fe4S_Fe-S-bd"/>
</dbReference>
<name>A0A2V2MWB2_9EURY</name>
<dbReference type="SUPFAM" id="SSF54862">
    <property type="entry name" value="4Fe-4S ferredoxins"/>
    <property type="match status" value="1"/>
</dbReference>
<feature type="domain" description="4Fe-4S ferredoxin-type" evidence="7">
    <location>
        <begin position="124"/>
        <end position="146"/>
    </location>
</feature>
<dbReference type="PANTHER" id="PTHR24960:SF84">
    <property type="entry name" value="HYDROGENASE SUBUNIT"/>
    <property type="match status" value="1"/>
</dbReference>
<evidence type="ECO:0000256" key="2">
    <source>
        <dbReference type="ARBA" id="ARBA00022723"/>
    </source>
</evidence>
<dbReference type="InterPro" id="IPR050157">
    <property type="entry name" value="PSI_iron-sulfur_center"/>
</dbReference>
<dbReference type="GO" id="GO:0016491">
    <property type="term" value="F:oxidoreductase activity"/>
    <property type="evidence" value="ECO:0007669"/>
    <property type="project" value="UniProtKB-ARBA"/>
</dbReference>
<evidence type="ECO:0000259" key="7">
    <source>
        <dbReference type="PROSITE" id="PS51379"/>
    </source>
</evidence>
<accession>A0A2V2MWB2</accession>
<dbReference type="GO" id="GO:0016020">
    <property type="term" value="C:membrane"/>
    <property type="evidence" value="ECO:0007669"/>
    <property type="project" value="InterPro"/>
</dbReference>
<comment type="caution">
    <text evidence="8">The sequence shown here is derived from an EMBL/GenBank/DDBJ whole genome shotgun (WGS) entry which is preliminary data.</text>
</comment>
<dbReference type="Pfam" id="PF00037">
    <property type="entry name" value="Fer4"/>
    <property type="match status" value="1"/>
</dbReference>
<dbReference type="InterPro" id="IPR017900">
    <property type="entry name" value="4Fe4S_Fe_S_CS"/>
</dbReference>